<dbReference type="InterPro" id="IPR012677">
    <property type="entry name" value="Nucleotide-bd_a/b_plait_sf"/>
</dbReference>
<evidence type="ECO:0000256" key="1">
    <source>
        <dbReference type="ARBA" id="ARBA00022884"/>
    </source>
</evidence>
<sequence>FRVCLSLFCVGGWCVDGGRYFTNSVFPLFGWLIGSEISAADWKPMSLNSSLSLCLGRPTKMQAAMRGMFPALKPNYSSATSQFFLFSKRHFSSKLFIRGLPFSMTDQMLADAFSEFGKVVKAEVIKDKDKKKSKGFGYVTFDSEDEAQKALRSTHGKVVTNFCYTLFPLVTNSQNLHDCLQPMHGRVVFVDKQE</sequence>
<dbReference type="GO" id="GO:0003723">
    <property type="term" value="F:RNA binding"/>
    <property type="evidence" value="ECO:0007669"/>
    <property type="project" value="UniProtKB-UniRule"/>
</dbReference>
<dbReference type="Proteomes" id="UP001154282">
    <property type="component" value="Unassembled WGS sequence"/>
</dbReference>
<feature type="non-terminal residue" evidence="4">
    <location>
        <position position="1"/>
    </location>
</feature>
<comment type="caution">
    <text evidence="4">The sequence shown here is derived from an EMBL/GenBank/DDBJ whole genome shotgun (WGS) entry which is preliminary data.</text>
</comment>
<dbReference type="Gene3D" id="3.30.70.330">
    <property type="match status" value="1"/>
</dbReference>
<reference evidence="4" key="1">
    <citation type="submission" date="2022-08" db="EMBL/GenBank/DDBJ databases">
        <authorList>
            <person name="Gutierrez-Valencia J."/>
        </authorList>
    </citation>
    <scope>NUCLEOTIDE SEQUENCE</scope>
</reference>
<protein>
    <recommendedName>
        <fullName evidence="3">RRM domain-containing protein</fullName>
    </recommendedName>
</protein>
<dbReference type="SMART" id="SM00360">
    <property type="entry name" value="RRM"/>
    <property type="match status" value="1"/>
</dbReference>
<keyword evidence="5" id="KW-1185">Reference proteome</keyword>
<evidence type="ECO:0000313" key="5">
    <source>
        <dbReference type="Proteomes" id="UP001154282"/>
    </source>
</evidence>
<dbReference type="EMBL" id="CAMGYJ010000009">
    <property type="protein sequence ID" value="CAI0544144.1"/>
    <property type="molecule type" value="Genomic_DNA"/>
</dbReference>
<organism evidence="4 5">
    <name type="scientific">Linum tenue</name>
    <dbReference type="NCBI Taxonomy" id="586396"/>
    <lineage>
        <taxon>Eukaryota</taxon>
        <taxon>Viridiplantae</taxon>
        <taxon>Streptophyta</taxon>
        <taxon>Embryophyta</taxon>
        <taxon>Tracheophyta</taxon>
        <taxon>Spermatophyta</taxon>
        <taxon>Magnoliopsida</taxon>
        <taxon>eudicotyledons</taxon>
        <taxon>Gunneridae</taxon>
        <taxon>Pentapetalae</taxon>
        <taxon>rosids</taxon>
        <taxon>fabids</taxon>
        <taxon>Malpighiales</taxon>
        <taxon>Linaceae</taxon>
        <taxon>Linum</taxon>
    </lineage>
</organism>
<dbReference type="InterPro" id="IPR000504">
    <property type="entry name" value="RRM_dom"/>
</dbReference>
<gene>
    <name evidence="4" type="ORF">LITE_LOCUS43083</name>
</gene>
<keyword evidence="1 2" id="KW-0694">RNA-binding</keyword>
<dbReference type="PROSITE" id="PS50102">
    <property type="entry name" value="RRM"/>
    <property type="match status" value="1"/>
</dbReference>
<feature type="domain" description="RRM" evidence="3">
    <location>
        <begin position="93"/>
        <end position="194"/>
    </location>
</feature>
<accession>A0AAV0QGG5</accession>
<name>A0AAV0QGG5_9ROSI</name>
<dbReference type="InterPro" id="IPR035979">
    <property type="entry name" value="RBD_domain_sf"/>
</dbReference>
<dbReference type="Pfam" id="PF00076">
    <property type="entry name" value="RRM_1"/>
    <property type="match status" value="1"/>
</dbReference>
<dbReference type="InterPro" id="IPR052462">
    <property type="entry name" value="SLIRP/GR-RBP-like"/>
</dbReference>
<dbReference type="PANTHER" id="PTHR48027">
    <property type="entry name" value="HETEROGENEOUS NUCLEAR RIBONUCLEOPROTEIN 87F-RELATED"/>
    <property type="match status" value="1"/>
</dbReference>
<dbReference type="SUPFAM" id="SSF54928">
    <property type="entry name" value="RNA-binding domain, RBD"/>
    <property type="match status" value="1"/>
</dbReference>
<evidence type="ECO:0000256" key="2">
    <source>
        <dbReference type="PROSITE-ProRule" id="PRU00176"/>
    </source>
</evidence>
<proteinExistence type="predicted"/>
<evidence type="ECO:0000313" key="4">
    <source>
        <dbReference type="EMBL" id="CAI0544144.1"/>
    </source>
</evidence>
<dbReference type="AlphaFoldDB" id="A0AAV0QGG5"/>
<evidence type="ECO:0000259" key="3">
    <source>
        <dbReference type="PROSITE" id="PS50102"/>
    </source>
</evidence>